<feature type="compositionally biased region" description="Pro residues" evidence="1">
    <location>
        <begin position="367"/>
        <end position="379"/>
    </location>
</feature>
<dbReference type="EMBL" id="JANCYW010000007">
    <property type="protein sequence ID" value="KAK4536211.1"/>
    <property type="molecule type" value="Genomic_DNA"/>
</dbReference>
<organism evidence="3 4">
    <name type="scientific">Cyanidium caldarium</name>
    <name type="common">Red alga</name>
    <dbReference type="NCBI Taxonomy" id="2771"/>
    <lineage>
        <taxon>Eukaryota</taxon>
        <taxon>Rhodophyta</taxon>
        <taxon>Bangiophyceae</taxon>
        <taxon>Cyanidiales</taxon>
        <taxon>Cyanidiaceae</taxon>
        <taxon>Cyanidium</taxon>
    </lineage>
</organism>
<keyword evidence="2" id="KW-1133">Transmembrane helix</keyword>
<feature type="region of interest" description="Disordered" evidence="1">
    <location>
        <begin position="544"/>
        <end position="591"/>
    </location>
</feature>
<gene>
    <name evidence="3" type="ORF">CDCA_CDCA07G2236</name>
</gene>
<proteinExistence type="predicted"/>
<evidence type="ECO:0000256" key="1">
    <source>
        <dbReference type="SAM" id="MobiDB-lite"/>
    </source>
</evidence>
<dbReference type="Proteomes" id="UP001301350">
    <property type="component" value="Unassembled WGS sequence"/>
</dbReference>
<evidence type="ECO:0000313" key="3">
    <source>
        <dbReference type="EMBL" id="KAK4536211.1"/>
    </source>
</evidence>
<feature type="region of interest" description="Disordered" evidence="1">
    <location>
        <begin position="359"/>
        <end position="379"/>
    </location>
</feature>
<feature type="transmembrane region" description="Helical" evidence="2">
    <location>
        <begin position="66"/>
        <end position="91"/>
    </location>
</feature>
<dbReference type="AlphaFoldDB" id="A0AAV9IVM4"/>
<comment type="caution">
    <text evidence="3">The sequence shown here is derived from an EMBL/GenBank/DDBJ whole genome shotgun (WGS) entry which is preliminary data.</text>
</comment>
<sequence>MDPKTPPSPLPRDDTTSAPHRLSSLFQPARLGCFRLSARSRPSSDYNRLHDQAAPRWSWPFQTRHWAFVALRVALLLLCLSVTLWATRLALLRLDASLKSWTAWPGHRDGQVSPPSAVANSSWWWDSAADASSSAASRRRECREIVQRHFPGWVAAAGTTPFMPPLLLAVITSDMAYVREVAQHLYSGCLADVVALDGGAASEHSVWLPGALELPSSVHYVRVPQRPPWWLLQQFLVPPSQDPWLHQLPPPLLRQPPQSMTDVGWRWSVDRYAHIAVWDDVDRPRSWRAWNRTAYLQNVTTDRQADITGLSASTAEWASCVWPQLRLADAVQETAAPTGAAKAHLRRLFRACCDATTTTINSSEPTRPLPDPDGARPPPVADRWSRAIGNSLVLIDWSTPAAATTAAAGGLETEMRELRHALHTEAAASATATNASAGPWLVSVAAGLDGSKAMAPSQAMYAAVNEADPRTVIIVAPELDFITAVRRYLTPAAVCGDGRPPRDVLLLALRGGLPRDADGALQAVDMLRAAMPFDVVGITLRDESTDTESLGERSGAANRERNESVHVEPIQLPTDAAAGLPRGPRRSGGGGSELHSVVIEVFGPASAFRQSTWPCVWKAMSRPDSALLTVCGTGKRIGVWRGVQLPAEGDGDAGDGSSLTGWLTEGFNYLFTSTTSSVTSVLAWQ</sequence>
<evidence type="ECO:0000256" key="2">
    <source>
        <dbReference type="SAM" id="Phobius"/>
    </source>
</evidence>
<reference evidence="3 4" key="1">
    <citation type="submission" date="2022-07" db="EMBL/GenBank/DDBJ databases">
        <title>Genome-wide signatures of adaptation to extreme environments.</title>
        <authorList>
            <person name="Cho C.H."/>
            <person name="Yoon H.S."/>
        </authorList>
    </citation>
    <scope>NUCLEOTIDE SEQUENCE [LARGE SCALE GENOMIC DNA]</scope>
    <source>
        <strain evidence="3 4">DBV 063 E5</strain>
    </source>
</reference>
<protein>
    <submittedName>
        <fullName evidence="3">Uncharacterized protein</fullName>
    </submittedName>
</protein>
<accession>A0AAV9IVM4</accession>
<name>A0AAV9IVM4_CYACA</name>
<evidence type="ECO:0000313" key="4">
    <source>
        <dbReference type="Proteomes" id="UP001301350"/>
    </source>
</evidence>
<keyword evidence="2" id="KW-0472">Membrane</keyword>
<keyword evidence="4" id="KW-1185">Reference proteome</keyword>
<keyword evidence="2" id="KW-0812">Transmembrane</keyword>